<dbReference type="EC" id="3.2.1.55" evidence="5"/>
<accession>A0A368YAM4</accession>
<comment type="caution">
    <text evidence="10">The sequence shown here is derived from an EMBL/GenBank/DDBJ whole genome shotgun (WGS) entry which is preliminary data.</text>
</comment>
<evidence type="ECO:0000256" key="8">
    <source>
        <dbReference type="ARBA" id="ARBA00023295"/>
    </source>
</evidence>
<keyword evidence="11" id="KW-1185">Reference proteome</keyword>
<dbReference type="RefSeq" id="WP_114351528.1">
    <property type="nucleotide sequence ID" value="NZ_QPJJ01000002.1"/>
</dbReference>
<dbReference type="InterPro" id="IPR055235">
    <property type="entry name" value="ASD1_cat"/>
</dbReference>
<dbReference type="Gene3D" id="3.20.20.80">
    <property type="entry name" value="Glycosidases"/>
    <property type="match status" value="1"/>
</dbReference>
<dbReference type="OrthoDB" id="9758333at2"/>
<evidence type="ECO:0000256" key="6">
    <source>
        <dbReference type="ARBA" id="ARBA00022801"/>
    </source>
</evidence>
<dbReference type="Pfam" id="PF06964">
    <property type="entry name" value="Alpha-L-AF_C"/>
    <property type="match status" value="1"/>
</dbReference>
<dbReference type="GO" id="GO:0046373">
    <property type="term" value="P:L-arabinose metabolic process"/>
    <property type="evidence" value="ECO:0007669"/>
    <property type="project" value="InterPro"/>
</dbReference>
<comment type="subunit">
    <text evidence="4">Homohexamer; trimer of dimers.</text>
</comment>
<keyword evidence="6" id="KW-0378">Hydrolase</keyword>
<comment type="pathway">
    <text evidence="2">Glycan metabolism.</text>
</comment>
<evidence type="ECO:0000259" key="9">
    <source>
        <dbReference type="SMART" id="SM00813"/>
    </source>
</evidence>
<evidence type="ECO:0000256" key="3">
    <source>
        <dbReference type="ARBA" id="ARBA00007186"/>
    </source>
</evidence>
<dbReference type="Gene3D" id="2.60.40.1180">
    <property type="entry name" value="Golgi alpha-mannosidase II"/>
    <property type="match status" value="1"/>
</dbReference>
<dbReference type="AlphaFoldDB" id="A0A368YAM4"/>
<evidence type="ECO:0000256" key="7">
    <source>
        <dbReference type="ARBA" id="ARBA00023277"/>
    </source>
</evidence>
<gene>
    <name evidence="10" type="ORF">DFR57_10224</name>
</gene>
<name>A0A368YAM4_9BACI</name>
<dbReference type="PANTHER" id="PTHR43576:SF3">
    <property type="entry name" value="ALPHA-L-ARABINOFURANOSIDASE C"/>
    <property type="match status" value="1"/>
</dbReference>
<feature type="domain" description="Alpha-L-arabinofuranosidase C-terminal" evidence="9">
    <location>
        <begin position="307"/>
        <end position="507"/>
    </location>
</feature>
<dbReference type="SMART" id="SM00813">
    <property type="entry name" value="Alpha-L-AF_C"/>
    <property type="match status" value="1"/>
</dbReference>
<evidence type="ECO:0000313" key="11">
    <source>
        <dbReference type="Proteomes" id="UP000252585"/>
    </source>
</evidence>
<keyword evidence="7" id="KW-0119">Carbohydrate metabolism</keyword>
<dbReference type="SUPFAM" id="SSF51011">
    <property type="entry name" value="Glycosyl hydrolase domain"/>
    <property type="match status" value="1"/>
</dbReference>
<comment type="catalytic activity">
    <reaction evidence="1">
        <text>Hydrolysis of terminal non-reducing alpha-L-arabinofuranoside residues in alpha-L-arabinosides.</text>
        <dbReference type="EC" id="3.2.1.55"/>
    </reaction>
</comment>
<organism evidence="10 11">
    <name type="scientific">Saliterribacillus persicus</name>
    <dbReference type="NCBI Taxonomy" id="930114"/>
    <lineage>
        <taxon>Bacteria</taxon>
        <taxon>Bacillati</taxon>
        <taxon>Bacillota</taxon>
        <taxon>Bacilli</taxon>
        <taxon>Bacillales</taxon>
        <taxon>Bacillaceae</taxon>
        <taxon>Saliterribacillus</taxon>
    </lineage>
</organism>
<dbReference type="SUPFAM" id="SSF51445">
    <property type="entry name" value="(Trans)glycosidases"/>
    <property type="match status" value="1"/>
</dbReference>
<comment type="similarity">
    <text evidence="3">Belongs to the glycosyl hydrolase 51 family.</text>
</comment>
<dbReference type="Proteomes" id="UP000252585">
    <property type="component" value="Unassembled WGS sequence"/>
</dbReference>
<evidence type="ECO:0000256" key="2">
    <source>
        <dbReference type="ARBA" id="ARBA00004881"/>
    </source>
</evidence>
<dbReference type="Pfam" id="PF22848">
    <property type="entry name" value="ASD1_dom"/>
    <property type="match status" value="1"/>
</dbReference>
<reference evidence="10 11" key="1">
    <citation type="submission" date="2018-07" db="EMBL/GenBank/DDBJ databases">
        <title>Genomic Encyclopedia of Type Strains, Phase IV (KMG-IV): sequencing the most valuable type-strain genomes for metagenomic binning, comparative biology and taxonomic classification.</title>
        <authorList>
            <person name="Goeker M."/>
        </authorList>
    </citation>
    <scope>NUCLEOTIDE SEQUENCE [LARGE SCALE GENOMIC DNA]</scope>
    <source>
        <strain evidence="10 11">DSM 27696</strain>
    </source>
</reference>
<proteinExistence type="inferred from homology"/>
<dbReference type="GO" id="GO:0000272">
    <property type="term" value="P:polysaccharide catabolic process"/>
    <property type="evidence" value="ECO:0007669"/>
    <property type="project" value="TreeGrafter"/>
</dbReference>
<dbReference type="InterPro" id="IPR013780">
    <property type="entry name" value="Glyco_hydro_b"/>
</dbReference>
<protein>
    <recommendedName>
        <fullName evidence="5">non-reducing end alpha-L-arabinofuranosidase</fullName>
        <ecNumber evidence="5">3.2.1.55</ecNumber>
    </recommendedName>
</protein>
<evidence type="ECO:0000313" key="10">
    <source>
        <dbReference type="EMBL" id="RCW76749.1"/>
    </source>
</evidence>
<dbReference type="EMBL" id="QPJJ01000002">
    <property type="protein sequence ID" value="RCW76749.1"/>
    <property type="molecule type" value="Genomic_DNA"/>
</dbReference>
<evidence type="ECO:0000256" key="1">
    <source>
        <dbReference type="ARBA" id="ARBA00001462"/>
    </source>
</evidence>
<sequence>MRVVVTTKKGVEILADQLKAKVIVDKDYQIAKVDERIYGSFIEHLGRAVYGGIYEPEHPEADENGFRKDVIELVKELQVPIVRYPGGNMVSAYNWEDGVGPKEDRPRRLELAWRTIETNQVGTNEFADWAKKANTEVMMAVNLGTRGIDAARNLLEYTNHPGGTYWSDLRKSHGYEQPHNIKTWCLGNEMDGPWQVGHKTAHEYGRLAQETAKAMRLVDPSIELVVCGSSNTGMPTFPEYEATSLDHAYEEVDYISLHQYYGNRTNDTANYLAKNLDMDHFIKTVTSTCDYIKAKKRSKKTINLSFDEWNVWYHSNQQDKEIEPWTVAPPQLEDQYNFEDALLVGSMLITFLQHADRVKMACMAQLVNVIAPIMTENNGRSWKQTIFYPYMHTSVFGRGIALKPIVHAPKYDSKDFTDVPYIDSAAVYNEETEEVTIFMVNKHLTDSISLSVDLRSFEGYELDQHIVLENDDLKAVNTADNQKVKPHTNGNAKMDNGMLEANVSKTSWNVIRLKKK</sequence>
<dbReference type="InterPro" id="IPR010720">
    <property type="entry name" value="Alpha-L-AF_C"/>
</dbReference>
<keyword evidence="8" id="KW-0326">Glycosidase</keyword>
<evidence type="ECO:0000256" key="5">
    <source>
        <dbReference type="ARBA" id="ARBA00012670"/>
    </source>
</evidence>
<evidence type="ECO:0000256" key="4">
    <source>
        <dbReference type="ARBA" id="ARBA00011165"/>
    </source>
</evidence>
<dbReference type="PANTHER" id="PTHR43576">
    <property type="entry name" value="ALPHA-L-ARABINOFURANOSIDASE C-RELATED"/>
    <property type="match status" value="1"/>
</dbReference>
<dbReference type="InterPro" id="IPR017853">
    <property type="entry name" value="GH"/>
</dbReference>
<dbReference type="GO" id="GO:0046556">
    <property type="term" value="F:alpha-L-arabinofuranosidase activity"/>
    <property type="evidence" value="ECO:0007669"/>
    <property type="project" value="UniProtKB-EC"/>
</dbReference>